<reference evidence="2" key="1">
    <citation type="submission" date="2022-05" db="EMBL/GenBank/DDBJ databases">
        <title>Sphingomonas sp. strain MG17 Genome sequencing and assembly.</title>
        <authorList>
            <person name="Kim I."/>
        </authorList>
    </citation>
    <scope>NUCLEOTIDE SEQUENCE</scope>
    <source>
        <strain evidence="2">MG17</strain>
    </source>
</reference>
<dbReference type="GO" id="GO:0016853">
    <property type="term" value="F:isomerase activity"/>
    <property type="evidence" value="ECO:0007669"/>
    <property type="project" value="UniProtKB-KW"/>
</dbReference>
<comment type="caution">
    <text evidence="2">The sequence shown here is derived from an EMBL/GenBank/DDBJ whole genome shotgun (WGS) entry which is preliminary data.</text>
</comment>
<proteinExistence type="predicted"/>
<dbReference type="Gene3D" id="3.20.20.150">
    <property type="entry name" value="Divalent-metal-dependent TIM barrel enzymes"/>
    <property type="match status" value="1"/>
</dbReference>
<dbReference type="PANTHER" id="PTHR12110:SF41">
    <property type="entry name" value="INOSOSE DEHYDRATASE"/>
    <property type="match status" value="1"/>
</dbReference>
<dbReference type="PROSITE" id="PS51257">
    <property type="entry name" value="PROKAR_LIPOPROTEIN"/>
    <property type="match status" value="1"/>
</dbReference>
<feature type="domain" description="Xylose isomerase-like TIM barrel" evidence="1">
    <location>
        <begin position="68"/>
        <end position="306"/>
    </location>
</feature>
<dbReference type="AlphaFoldDB" id="A0A9X2HJ75"/>
<dbReference type="SUPFAM" id="SSF51658">
    <property type="entry name" value="Xylose isomerase-like"/>
    <property type="match status" value="1"/>
</dbReference>
<organism evidence="2 3">
    <name type="scientific">Sphingomonas tagetis</name>
    <dbReference type="NCBI Taxonomy" id="2949092"/>
    <lineage>
        <taxon>Bacteria</taxon>
        <taxon>Pseudomonadati</taxon>
        <taxon>Pseudomonadota</taxon>
        <taxon>Alphaproteobacteria</taxon>
        <taxon>Sphingomonadales</taxon>
        <taxon>Sphingomonadaceae</taxon>
        <taxon>Sphingomonas</taxon>
    </lineage>
</organism>
<dbReference type="Proteomes" id="UP001139451">
    <property type="component" value="Unassembled WGS sequence"/>
</dbReference>
<dbReference type="InterPro" id="IPR013022">
    <property type="entry name" value="Xyl_isomerase-like_TIM-brl"/>
</dbReference>
<evidence type="ECO:0000313" key="2">
    <source>
        <dbReference type="EMBL" id="MCP3731012.1"/>
    </source>
</evidence>
<dbReference type="RefSeq" id="WP_254293183.1">
    <property type="nucleotide sequence ID" value="NZ_JAMLDX010000007.1"/>
</dbReference>
<dbReference type="PANTHER" id="PTHR12110">
    <property type="entry name" value="HYDROXYPYRUVATE ISOMERASE"/>
    <property type="match status" value="1"/>
</dbReference>
<dbReference type="Pfam" id="PF01261">
    <property type="entry name" value="AP_endonuc_2"/>
    <property type="match status" value="1"/>
</dbReference>
<dbReference type="EMBL" id="JAMLDX010000007">
    <property type="protein sequence ID" value="MCP3731012.1"/>
    <property type="molecule type" value="Genomic_DNA"/>
</dbReference>
<sequence length="325" mass="34977">MGERGFDLFGGMRPSRRGFLAGGLAAMTAACAPREASGFFPPSGPAIGVQLYSVGPEAAADLDGTLGKLAAIGYRTVELAGYIGRTPTELRAALDRAGLKCTSAHVPGLPFRPAPRTLDDDPGLLAEEARILGFDTVIMPLFVTPPHLPIRLNPGDDVKKVVTAIVAKMGEDGWKWCADYMNRKAAGLSKHGLKFGFHNHGNEFGPVGNRSIMELLIAETDPALVSFQLDCGWAAGTGTDPAAFIRRHKGRVSALHIKDVVKSNVPNFELRMDHAEVGKGIIDWRDVMAASREAGITRFFVEQEAPHLRPVFDVLKSNHDYLAAL</sequence>
<evidence type="ECO:0000259" key="1">
    <source>
        <dbReference type="Pfam" id="PF01261"/>
    </source>
</evidence>
<keyword evidence="2" id="KW-0413">Isomerase</keyword>
<dbReference type="InterPro" id="IPR036237">
    <property type="entry name" value="Xyl_isomerase-like_sf"/>
</dbReference>
<accession>A0A9X2HJ75</accession>
<evidence type="ECO:0000313" key="3">
    <source>
        <dbReference type="Proteomes" id="UP001139451"/>
    </source>
</evidence>
<keyword evidence="3" id="KW-1185">Reference proteome</keyword>
<dbReference type="InterPro" id="IPR050312">
    <property type="entry name" value="IolE/XylAMocC-like"/>
</dbReference>
<name>A0A9X2HJ75_9SPHN</name>
<gene>
    <name evidence="2" type="ORF">M9978_11275</name>
</gene>
<protein>
    <submittedName>
        <fullName evidence="2">Sugar phosphate isomerase/epimerase</fullName>
    </submittedName>
</protein>